<evidence type="ECO:0000313" key="2">
    <source>
        <dbReference type="EMBL" id="CAL0303772.1"/>
    </source>
</evidence>
<feature type="signal peptide" evidence="1">
    <location>
        <begin position="1"/>
        <end position="23"/>
    </location>
</feature>
<dbReference type="Proteomes" id="UP001497480">
    <property type="component" value="Unassembled WGS sequence"/>
</dbReference>
<protein>
    <submittedName>
        <fullName evidence="2">Uncharacterized protein</fullName>
    </submittedName>
</protein>
<gene>
    <name evidence="2" type="ORF">LLUT_LOCUS4832</name>
</gene>
<accession>A0AAV1W3L6</accession>
<dbReference type="EMBL" id="CAXHTB010000003">
    <property type="protein sequence ID" value="CAL0303772.1"/>
    <property type="molecule type" value="Genomic_DNA"/>
</dbReference>
<reference evidence="2 3" key="1">
    <citation type="submission" date="2024-03" db="EMBL/GenBank/DDBJ databases">
        <authorList>
            <person name="Martinez-Hernandez J."/>
        </authorList>
    </citation>
    <scope>NUCLEOTIDE SEQUENCE [LARGE SCALE GENOMIC DNA]</scope>
</reference>
<proteinExistence type="predicted"/>
<keyword evidence="3" id="KW-1185">Reference proteome</keyword>
<keyword evidence="1" id="KW-0732">Signal</keyword>
<comment type="caution">
    <text evidence="2">The sequence shown here is derived from an EMBL/GenBank/DDBJ whole genome shotgun (WGS) entry which is preliminary data.</text>
</comment>
<dbReference type="AlphaFoldDB" id="A0AAV1W3L6"/>
<evidence type="ECO:0000256" key="1">
    <source>
        <dbReference type="SAM" id="SignalP"/>
    </source>
</evidence>
<sequence>MASNKVILVIFIAIVMFASLENGQTIETSDVHDQCPNPNPNCYKECLLNCWAAKRPRLACEDNCRCLCN</sequence>
<evidence type="ECO:0000313" key="3">
    <source>
        <dbReference type="Proteomes" id="UP001497480"/>
    </source>
</evidence>
<name>A0AAV1W3L6_LUPLU</name>
<feature type="chain" id="PRO_5043393467" evidence="1">
    <location>
        <begin position="24"/>
        <end position="69"/>
    </location>
</feature>
<organism evidence="2 3">
    <name type="scientific">Lupinus luteus</name>
    <name type="common">European yellow lupine</name>
    <dbReference type="NCBI Taxonomy" id="3873"/>
    <lineage>
        <taxon>Eukaryota</taxon>
        <taxon>Viridiplantae</taxon>
        <taxon>Streptophyta</taxon>
        <taxon>Embryophyta</taxon>
        <taxon>Tracheophyta</taxon>
        <taxon>Spermatophyta</taxon>
        <taxon>Magnoliopsida</taxon>
        <taxon>eudicotyledons</taxon>
        <taxon>Gunneridae</taxon>
        <taxon>Pentapetalae</taxon>
        <taxon>rosids</taxon>
        <taxon>fabids</taxon>
        <taxon>Fabales</taxon>
        <taxon>Fabaceae</taxon>
        <taxon>Papilionoideae</taxon>
        <taxon>50 kb inversion clade</taxon>
        <taxon>genistoids sensu lato</taxon>
        <taxon>core genistoids</taxon>
        <taxon>Genisteae</taxon>
        <taxon>Lupinus</taxon>
    </lineage>
</organism>